<evidence type="ECO:0000256" key="2">
    <source>
        <dbReference type="ARBA" id="ARBA00008661"/>
    </source>
</evidence>
<dbReference type="GeneID" id="107103343"/>
<dbReference type="EC" id="2.4.1.-" evidence="12"/>
<dbReference type="KEGG" id="cvg:107103343"/>
<keyword evidence="5 12" id="KW-0812">Transmembrane</keyword>
<evidence type="ECO:0000256" key="12">
    <source>
        <dbReference type="RuleBase" id="RU363063"/>
    </source>
</evidence>
<dbReference type="Pfam" id="PF01762">
    <property type="entry name" value="Galactosyl_T"/>
    <property type="match status" value="1"/>
</dbReference>
<dbReference type="GO" id="GO:0016266">
    <property type="term" value="P:protein O-linked glycosylation via N-acetyl-galactosamine"/>
    <property type="evidence" value="ECO:0007669"/>
    <property type="project" value="UniProtKB-ARBA"/>
</dbReference>
<evidence type="ECO:0000256" key="3">
    <source>
        <dbReference type="ARBA" id="ARBA00022676"/>
    </source>
</evidence>
<evidence type="ECO:0000313" key="14">
    <source>
        <dbReference type="Proteomes" id="UP000265020"/>
    </source>
</evidence>
<evidence type="ECO:0000256" key="5">
    <source>
        <dbReference type="ARBA" id="ARBA00022692"/>
    </source>
</evidence>
<comment type="subcellular location">
    <subcellularLocation>
        <location evidence="1 12">Golgi apparatus membrane</location>
        <topology evidence="1 12">Single-pass type II membrane protein</topology>
    </subcellularLocation>
</comment>
<dbReference type="GO" id="GO:0030311">
    <property type="term" value="P:poly-N-acetyllactosamine biosynthetic process"/>
    <property type="evidence" value="ECO:0007669"/>
    <property type="project" value="TreeGrafter"/>
</dbReference>
<evidence type="ECO:0000256" key="9">
    <source>
        <dbReference type="ARBA" id="ARBA00023136"/>
    </source>
</evidence>
<keyword evidence="3 12" id="KW-0328">Glycosyltransferase</keyword>
<evidence type="ECO:0000256" key="7">
    <source>
        <dbReference type="ARBA" id="ARBA00022989"/>
    </source>
</evidence>
<dbReference type="RefSeq" id="XP_015258501.1">
    <property type="nucleotide sequence ID" value="XM_015403015.1"/>
</dbReference>
<keyword evidence="10" id="KW-0325">Glycoprotein</keyword>
<dbReference type="InterPro" id="IPR002659">
    <property type="entry name" value="Glyco_trans_31"/>
</dbReference>
<organism evidence="13 14">
    <name type="scientific">Cyprinodon variegatus</name>
    <name type="common">Sheepshead minnow</name>
    <dbReference type="NCBI Taxonomy" id="28743"/>
    <lineage>
        <taxon>Eukaryota</taxon>
        <taxon>Metazoa</taxon>
        <taxon>Chordata</taxon>
        <taxon>Craniata</taxon>
        <taxon>Vertebrata</taxon>
        <taxon>Euteleostomi</taxon>
        <taxon>Actinopterygii</taxon>
        <taxon>Neopterygii</taxon>
        <taxon>Teleostei</taxon>
        <taxon>Neoteleostei</taxon>
        <taxon>Acanthomorphata</taxon>
        <taxon>Ovalentaria</taxon>
        <taxon>Atherinomorphae</taxon>
        <taxon>Cyprinodontiformes</taxon>
        <taxon>Cyprinodontidae</taxon>
        <taxon>Cyprinodon</taxon>
    </lineage>
</organism>
<keyword evidence="6 12" id="KW-0735">Signal-anchor</keyword>
<dbReference type="OMA" id="RMSQSIP"/>
<evidence type="ECO:0000256" key="4">
    <source>
        <dbReference type="ARBA" id="ARBA00022679"/>
    </source>
</evidence>
<protein>
    <recommendedName>
        <fullName evidence="12">Hexosyltransferase</fullName>
        <ecNumber evidence="12">2.4.1.-</ecNumber>
    </recommendedName>
</protein>
<evidence type="ECO:0000256" key="6">
    <source>
        <dbReference type="ARBA" id="ARBA00022968"/>
    </source>
</evidence>
<sequence>MVSSNIWNASLRIFRRGHIAAVFLIGAFLLLIYLLQNNADILDSYAPYPSTDTAEDYSKLKSAIKYRNPVFPEQKCKANMSVTNMKDFSSLPDAIKEFLYYRHCRKFPMLLDLPDKCGGVNKSKEVFLLLVIKSSPLNYDRREVLRKTWAKERLHNGVWIRRVFILGTTGSGEEKEKGNNLLKVEQEDFKDILQWDFNDTFHNLTLKQTLFLQWMERNCPNVRFLLNGDDDVFAHTENMVKYLQSLPDNDGSKHLFTGYLFINEKVVRWKGSKYFIPVQIQKSNAYQPYCGGGGYLLSGYTALVINRMSQSIPIHPIDDAYMGMCLSKAGLSPSSHIGVKTLGLNMPSKGEDHLKPCYLRDLLLVHRFLPIDMYLMWKQVHDPHLKCGPSQKLR</sequence>
<comment type="pathway">
    <text evidence="11">Protein modification.</text>
</comment>
<keyword evidence="14" id="KW-1185">Reference proteome</keyword>
<dbReference type="Proteomes" id="UP000265020">
    <property type="component" value="Unassembled WGS sequence"/>
</dbReference>
<accession>A0A3Q2DF97</accession>
<keyword evidence="4" id="KW-0808">Transferase</keyword>
<evidence type="ECO:0000256" key="8">
    <source>
        <dbReference type="ARBA" id="ARBA00023034"/>
    </source>
</evidence>
<comment type="similarity">
    <text evidence="2 12">Belongs to the glycosyltransferase 31 family.</text>
</comment>
<dbReference type="PANTHER" id="PTHR11214">
    <property type="entry name" value="BETA-1,3-N-ACETYLGLUCOSAMINYLTRANSFERASE"/>
    <property type="match status" value="1"/>
</dbReference>
<dbReference type="AlphaFoldDB" id="A0A3Q2DF97"/>
<dbReference type="Gene3D" id="3.90.550.50">
    <property type="match status" value="1"/>
</dbReference>
<evidence type="ECO:0000256" key="11">
    <source>
        <dbReference type="ARBA" id="ARBA00043952"/>
    </source>
</evidence>
<evidence type="ECO:0000256" key="1">
    <source>
        <dbReference type="ARBA" id="ARBA00004323"/>
    </source>
</evidence>
<dbReference type="FunFam" id="3.90.550.50:FF:000009">
    <property type="entry name" value="Hexosyltransferase"/>
    <property type="match status" value="1"/>
</dbReference>
<evidence type="ECO:0000256" key="10">
    <source>
        <dbReference type="ARBA" id="ARBA00023180"/>
    </source>
</evidence>
<reference evidence="13" key="1">
    <citation type="submission" date="2025-08" db="UniProtKB">
        <authorList>
            <consortium name="Ensembl"/>
        </authorList>
    </citation>
    <scope>IDENTIFICATION</scope>
</reference>
<name>A0A3Q2DF97_CYPVA</name>
<keyword evidence="7 12" id="KW-1133">Transmembrane helix</keyword>
<keyword evidence="9 12" id="KW-0472">Membrane</keyword>
<evidence type="ECO:0000313" key="13">
    <source>
        <dbReference type="Ensembl" id="ENSCVAP00000017652.1"/>
    </source>
</evidence>
<proteinExistence type="inferred from homology"/>
<dbReference type="Ensembl" id="ENSCVAT00000026394.1">
    <property type="protein sequence ID" value="ENSCVAP00000017652.1"/>
    <property type="gene ID" value="ENSCVAG00000020767.1"/>
</dbReference>
<dbReference type="GO" id="GO:0000139">
    <property type="term" value="C:Golgi membrane"/>
    <property type="evidence" value="ECO:0007669"/>
    <property type="project" value="UniProtKB-SubCell"/>
</dbReference>
<dbReference type="OrthoDB" id="2139606at2759"/>
<reference evidence="13" key="2">
    <citation type="submission" date="2025-09" db="UniProtKB">
        <authorList>
            <consortium name="Ensembl"/>
        </authorList>
    </citation>
    <scope>IDENTIFICATION</scope>
</reference>
<feature type="transmembrane region" description="Helical" evidence="12">
    <location>
        <begin position="17"/>
        <end position="35"/>
    </location>
</feature>
<dbReference type="GO" id="GO:0008499">
    <property type="term" value="F:N-acetyl-beta-D-glucosaminide beta-(1,3)-galactosyltransferase activity"/>
    <property type="evidence" value="ECO:0007669"/>
    <property type="project" value="UniProtKB-ARBA"/>
</dbReference>
<dbReference type="GeneTree" id="ENSGT00940000159134"/>
<keyword evidence="8 12" id="KW-0333">Golgi apparatus</keyword>
<dbReference type="STRING" id="28743.ENSCVAP00000017652"/>
<dbReference type="PANTHER" id="PTHR11214:SF23">
    <property type="entry name" value="N-ACETYLLACTOSAMINIDE BETA-1,3-N-ACETYLGLUCOSAMINYLTRANSFERASE 3"/>
    <property type="match status" value="1"/>
</dbReference>